<dbReference type="RefSeq" id="WP_171103984.1">
    <property type="nucleotide sequence ID" value="NZ_BMPT01000001.1"/>
</dbReference>
<name>A0A8H9GE10_9MICO</name>
<gene>
    <name evidence="2" type="ORF">GCM10010102_05020</name>
</gene>
<keyword evidence="1" id="KW-0812">Transmembrane</keyword>
<organism evidence="2 3">
    <name type="scientific">Promicromonospora citrea</name>
    <dbReference type="NCBI Taxonomy" id="43677"/>
    <lineage>
        <taxon>Bacteria</taxon>
        <taxon>Bacillati</taxon>
        <taxon>Actinomycetota</taxon>
        <taxon>Actinomycetes</taxon>
        <taxon>Micrococcales</taxon>
        <taxon>Promicromonosporaceae</taxon>
        <taxon>Promicromonospora</taxon>
    </lineage>
</organism>
<evidence type="ECO:0000313" key="2">
    <source>
        <dbReference type="EMBL" id="GGM12297.1"/>
    </source>
</evidence>
<keyword evidence="1" id="KW-1133">Transmembrane helix</keyword>
<comment type="caution">
    <text evidence="2">The sequence shown here is derived from an EMBL/GenBank/DDBJ whole genome shotgun (WGS) entry which is preliminary data.</text>
</comment>
<evidence type="ECO:0000256" key="1">
    <source>
        <dbReference type="SAM" id="Phobius"/>
    </source>
</evidence>
<protein>
    <submittedName>
        <fullName evidence="2">Uncharacterized protein</fullName>
    </submittedName>
</protein>
<accession>A0A8H9GE10</accession>
<sequence length="99" mass="10320">MNQHLSQGRAAASRAVTRASLRAAAARGHVDALNTRFAERSAELRRRLDSRRAGEPEEAGLESIEVVVLSVVGLGIAIALGAAIKGLVDRYMAQLGGGG</sequence>
<proteinExistence type="predicted"/>
<keyword evidence="1" id="KW-0472">Membrane</keyword>
<dbReference type="Proteomes" id="UP000655589">
    <property type="component" value="Unassembled WGS sequence"/>
</dbReference>
<reference evidence="2" key="2">
    <citation type="submission" date="2020-09" db="EMBL/GenBank/DDBJ databases">
        <authorList>
            <person name="Sun Q."/>
            <person name="Ohkuma M."/>
        </authorList>
    </citation>
    <scope>NUCLEOTIDE SEQUENCE</scope>
    <source>
        <strain evidence="2">JCM 3051</strain>
    </source>
</reference>
<keyword evidence="3" id="KW-1185">Reference proteome</keyword>
<feature type="transmembrane region" description="Helical" evidence="1">
    <location>
        <begin position="66"/>
        <end position="84"/>
    </location>
</feature>
<reference evidence="2" key="1">
    <citation type="journal article" date="2014" name="Int. J. Syst. Evol. Microbiol.">
        <title>Complete genome sequence of Corynebacterium casei LMG S-19264T (=DSM 44701T), isolated from a smear-ripened cheese.</title>
        <authorList>
            <consortium name="US DOE Joint Genome Institute (JGI-PGF)"/>
            <person name="Walter F."/>
            <person name="Albersmeier A."/>
            <person name="Kalinowski J."/>
            <person name="Ruckert C."/>
        </authorList>
    </citation>
    <scope>NUCLEOTIDE SEQUENCE</scope>
    <source>
        <strain evidence="2">JCM 3051</strain>
    </source>
</reference>
<dbReference type="EMBL" id="BMPT01000001">
    <property type="protein sequence ID" value="GGM12297.1"/>
    <property type="molecule type" value="Genomic_DNA"/>
</dbReference>
<dbReference type="AlphaFoldDB" id="A0A8H9GE10"/>
<evidence type="ECO:0000313" key="3">
    <source>
        <dbReference type="Proteomes" id="UP000655589"/>
    </source>
</evidence>